<proteinExistence type="predicted"/>
<sequence length="292" mass="34474">MEKTIHVQLIIPMGLPGSGKTYYYQTKYKGKTGNFFVNFDNYSHDGMDVIDVLKDSVYKVLPYYVYDLKEDLYLYIDGLWLTADSVKFLINQYITEINTWKITDYSTNNIFNFIVDSVKIIHFDEDRENCLNNDRFRREESSKITIDNAPFDNVLPDNFIDDIKNEYSLESALLINVPIHKATLWETCFENAYLQSENWTLSGEWGNCWGAHVDLEAEEPLPFTEFENFIMKLCPEISHSNYTKLFNECCEVMEDTETGYYGSWTNYAYWKCDKEKLYKMMISMNLISEYLK</sequence>
<dbReference type="Gene3D" id="3.40.50.300">
    <property type="entry name" value="P-loop containing nucleotide triphosphate hydrolases"/>
    <property type="match status" value="1"/>
</dbReference>
<reference evidence="1 2" key="1">
    <citation type="submission" date="2023-11" db="EMBL/GenBank/DDBJ databases">
        <authorList>
            <person name="Cook R."/>
            <person name="Crisci M."/>
            <person name="Pye H."/>
            <person name="Adriaenssens E."/>
            <person name="Santini J."/>
        </authorList>
    </citation>
    <scope>NUCLEOTIDE SEQUENCE [LARGE SCALE GENOMIC DNA]</scope>
    <source>
        <strain evidence="1">Lak_Megaphage_Sonny</strain>
    </source>
</reference>
<organism evidence="1 2">
    <name type="scientific">phage Lak_Megaphage_Sonny</name>
    <dbReference type="NCBI Taxonomy" id="3109229"/>
    <lineage>
        <taxon>Viruses</taxon>
        <taxon>Duplodnaviria</taxon>
        <taxon>Heunggongvirae</taxon>
        <taxon>Uroviricota</taxon>
        <taxon>Caudoviricetes</taxon>
        <taxon>Caudoviricetes code 15 clade</taxon>
    </lineage>
</organism>
<accession>A0ABZ0Z4I8</accession>
<protein>
    <submittedName>
        <fullName evidence="1">Uncharacterized protein</fullName>
    </submittedName>
</protein>
<dbReference type="InterPro" id="IPR027417">
    <property type="entry name" value="P-loop_NTPase"/>
</dbReference>
<dbReference type="Proteomes" id="UP001358193">
    <property type="component" value="Segment"/>
</dbReference>
<evidence type="ECO:0000313" key="1">
    <source>
        <dbReference type="EMBL" id="WQJ53387.1"/>
    </source>
</evidence>
<dbReference type="EMBL" id="OR769223">
    <property type="protein sequence ID" value="WQJ53387.1"/>
    <property type="molecule type" value="Genomic_DNA"/>
</dbReference>
<name>A0ABZ0Z4I8_9CAUD</name>
<keyword evidence="2" id="KW-1185">Reference proteome</keyword>
<evidence type="ECO:0000313" key="2">
    <source>
        <dbReference type="Proteomes" id="UP001358193"/>
    </source>
</evidence>